<dbReference type="InterPro" id="IPR011991">
    <property type="entry name" value="ArsR-like_HTH"/>
</dbReference>
<dbReference type="Gene3D" id="1.10.10.10">
    <property type="entry name" value="Winged helix-like DNA-binding domain superfamily/Winged helix DNA-binding domain"/>
    <property type="match status" value="1"/>
</dbReference>
<dbReference type="Proteomes" id="UP000611554">
    <property type="component" value="Unassembled WGS sequence"/>
</dbReference>
<dbReference type="CDD" id="cd00090">
    <property type="entry name" value="HTH_ARSR"/>
    <property type="match status" value="1"/>
</dbReference>
<dbReference type="InterPro" id="IPR045981">
    <property type="entry name" value="DUF5937"/>
</dbReference>
<reference evidence="6" key="1">
    <citation type="journal article" date="2019" name="Int. J. Syst. Evol. Microbiol.">
        <title>The Global Catalogue of Microorganisms (GCM) 10K type strain sequencing project: providing services to taxonomists for standard genome sequencing and annotation.</title>
        <authorList>
            <consortium name="The Broad Institute Genomics Platform"/>
            <consortium name="The Broad Institute Genome Sequencing Center for Infectious Disease"/>
            <person name="Wu L."/>
            <person name="Ma J."/>
        </authorList>
    </citation>
    <scope>NUCLEOTIDE SEQUENCE [LARGE SCALE GENOMIC DNA]</scope>
    <source>
        <strain evidence="6">JCM 3115</strain>
    </source>
</reference>
<dbReference type="SUPFAM" id="SSF46785">
    <property type="entry name" value="Winged helix' DNA-binding domain"/>
    <property type="match status" value="1"/>
</dbReference>
<dbReference type="EMBL" id="BMQJ01000016">
    <property type="protein sequence ID" value="GGQ19022.1"/>
    <property type="molecule type" value="Genomic_DNA"/>
</dbReference>
<dbReference type="Pfam" id="PF19361">
    <property type="entry name" value="DUF5937"/>
    <property type="match status" value="1"/>
</dbReference>
<feature type="domain" description="HTH arsR-type" evidence="4">
    <location>
        <begin position="237"/>
        <end position="323"/>
    </location>
</feature>
<dbReference type="Pfam" id="PF12840">
    <property type="entry name" value="HTH_20"/>
    <property type="match status" value="1"/>
</dbReference>
<dbReference type="PANTHER" id="PTHR43132">
    <property type="entry name" value="ARSENICAL RESISTANCE OPERON REPRESSOR ARSR-RELATED"/>
    <property type="match status" value="1"/>
</dbReference>
<proteinExistence type="predicted"/>
<dbReference type="InterPro" id="IPR036390">
    <property type="entry name" value="WH_DNA-bd_sf"/>
</dbReference>
<name>A0ABQ2RBZ4_9ACTN</name>
<sequence length="323" mass="35379">MLRLEFGLADLACTRFAFSPLWEVVASTRVLRSPGEHPLHRPWVSAVTPRLRAAGVDWGVLTELVPVPTRMIPSFVCPPPVTTAPGLDLELATMRATPPERVRADLAGMDGPRLAALREDPARGLAELSEVIRAYWDVALAPYWPGIRTLLDGDILHRARLLAEGGAERLLNDLDPAVRWEDDTLLVRHRHVSGGRRLGGRGLLLVPSVFIWPRVFSVTVPPWQPTLRYSPRGIATLWERRRTEVPEALAAVLGRTRAMLLGELAAPASTTELSQRTGMSMAGVSRHLTALRAAGLTGAHRSGRFVLYARTEAAEALLAGQPR</sequence>
<dbReference type="PANTHER" id="PTHR43132:SF6">
    <property type="entry name" value="HTH-TYPE TRANSCRIPTIONAL REPRESSOR CZRA"/>
    <property type="match status" value="1"/>
</dbReference>
<dbReference type="PROSITE" id="PS50987">
    <property type="entry name" value="HTH_ARSR_2"/>
    <property type="match status" value="1"/>
</dbReference>
<keyword evidence="1" id="KW-0805">Transcription regulation</keyword>
<dbReference type="RefSeq" id="WP_189249508.1">
    <property type="nucleotide sequence ID" value="NZ_BMQJ01000016.1"/>
</dbReference>
<accession>A0ABQ2RBZ4</accession>
<keyword evidence="6" id="KW-1185">Reference proteome</keyword>
<gene>
    <name evidence="5" type="ORF">GCM10010140_56630</name>
</gene>
<organism evidence="5 6">
    <name type="scientific">Streptosporangium pseudovulgare</name>
    <dbReference type="NCBI Taxonomy" id="35765"/>
    <lineage>
        <taxon>Bacteria</taxon>
        <taxon>Bacillati</taxon>
        <taxon>Actinomycetota</taxon>
        <taxon>Actinomycetes</taxon>
        <taxon>Streptosporangiales</taxon>
        <taxon>Streptosporangiaceae</taxon>
        <taxon>Streptosporangium</taxon>
    </lineage>
</organism>
<dbReference type="SMART" id="SM00418">
    <property type="entry name" value="HTH_ARSR"/>
    <property type="match status" value="1"/>
</dbReference>
<dbReference type="InterPro" id="IPR051011">
    <property type="entry name" value="Metal_resp_trans_reg"/>
</dbReference>
<comment type="caution">
    <text evidence="5">The sequence shown here is derived from an EMBL/GenBank/DDBJ whole genome shotgun (WGS) entry which is preliminary data.</text>
</comment>
<evidence type="ECO:0000256" key="3">
    <source>
        <dbReference type="ARBA" id="ARBA00023163"/>
    </source>
</evidence>
<dbReference type="InterPro" id="IPR036388">
    <property type="entry name" value="WH-like_DNA-bd_sf"/>
</dbReference>
<evidence type="ECO:0000313" key="5">
    <source>
        <dbReference type="EMBL" id="GGQ19022.1"/>
    </source>
</evidence>
<evidence type="ECO:0000313" key="6">
    <source>
        <dbReference type="Proteomes" id="UP000611554"/>
    </source>
</evidence>
<evidence type="ECO:0000259" key="4">
    <source>
        <dbReference type="PROSITE" id="PS50987"/>
    </source>
</evidence>
<protein>
    <submittedName>
        <fullName evidence="5">Transcriptional regulator</fullName>
    </submittedName>
</protein>
<keyword evidence="3" id="KW-0804">Transcription</keyword>
<evidence type="ECO:0000256" key="2">
    <source>
        <dbReference type="ARBA" id="ARBA00023125"/>
    </source>
</evidence>
<evidence type="ECO:0000256" key="1">
    <source>
        <dbReference type="ARBA" id="ARBA00023015"/>
    </source>
</evidence>
<dbReference type="InterPro" id="IPR001845">
    <property type="entry name" value="HTH_ArsR_DNA-bd_dom"/>
</dbReference>
<keyword evidence="2" id="KW-0238">DNA-binding</keyword>